<accession>A0ABQ1MTH9</accession>
<feature type="domain" description="Amidohydrolase-related" evidence="2">
    <location>
        <begin position="24"/>
        <end position="252"/>
    </location>
</feature>
<dbReference type="InterPro" id="IPR032466">
    <property type="entry name" value="Metal_Hydrolase"/>
</dbReference>
<gene>
    <name evidence="3" type="ORF">GCM10010974_30620</name>
</gene>
<evidence type="ECO:0000313" key="3">
    <source>
        <dbReference type="EMBL" id="GGC46251.1"/>
    </source>
</evidence>
<organism evidence="3 4">
    <name type="scientific">Brevibacterium sediminis</name>
    <dbReference type="NCBI Taxonomy" id="1857024"/>
    <lineage>
        <taxon>Bacteria</taxon>
        <taxon>Bacillati</taxon>
        <taxon>Actinomycetota</taxon>
        <taxon>Actinomycetes</taxon>
        <taxon>Micrococcales</taxon>
        <taxon>Brevibacteriaceae</taxon>
        <taxon>Brevibacterium</taxon>
    </lineage>
</organism>
<dbReference type="InterPro" id="IPR052350">
    <property type="entry name" value="Metallo-dep_Lactonases"/>
</dbReference>
<dbReference type="Gene3D" id="3.20.20.140">
    <property type="entry name" value="Metal-dependent hydrolases"/>
    <property type="match status" value="1"/>
</dbReference>
<evidence type="ECO:0000259" key="2">
    <source>
        <dbReference type="Pfam" id="PF04909"/>
    </source>
</evidence>
<dbReference type="SUPFAM" id="SSF51556">
    <property type="entry name" value="Metallo-dependent hydrolases"/>
    <property type="match status" value="1"/>
</dbReference>
<keyword evidence="4" id="KW-1185">Reference proteome</keyword>
<comment type="caution">
    <text evidence="3">The sequence shown here is derived from an EMBL/GenBank/DDBJ whole genome shotgun (WGS) entry which is preliminary data.</text>
</comment>
<evidence type="ECO:0000313" key="4">
    <source>
        <dbReference type="Proteomes" id="UP000632322"/>
    </source>
</evidence>
<sequence>MGEVEFAAAVAAESSRLPRGQVAAAIIAGADLDQGDTLNSVLDAMLAASDGRLRGVRNQTAWHSDPSIVTSPFPPPPGRLSDPAFRDGVKLLGERGLVLDVWAYESQLDEVVSLAEECNKTCIVIDHLGGPLSKNGRLPRPNSPWSDRVRRLADLPNVHLKISGIGLRSFGLEVEHRDRPPSSAELATVQAPFFDVLLTEFTSDRLMFGSNFPVDKGIASYTVLWNSYFRLCQGLAAEDIDNLFARTASSVYSIS</sequence>
<dbReference type="Pfam" id="PF04909">
    <property type="entry name" value="Amidohydro_2"/>
    <property type="match status" value="1"/>
</dbReference>
<evidence type="ECO:0000256" key="1">
    <source>
        <dbReference type="ARBA" id="ARBA00038310"/>
    </source>
</evidence>
<dbReference type="InterPro" id="IPR006680">
    <property type="entry name" value="Amidohydro-rel"/>
</dbReference>
<protein>
    <recommendedName>
        <fullName evidence="2">Amidohydrolase-related domain-containing protein</fullName>
    </recommendedName>
</protein>
<dbReference type="EMBL" id="BMJG01000014">
    <property type="protein sequence ID" value="GGC46251.1"/>
    <property type="molecule type" value="Genomic_DNA"/>
</dbReference>
<proteinExistence type="inferred from homology"/>
<dbReference type="Proteomes" id="UP000632322">
    <property type="component" value="Unassembled WGS sequence"/>
</dbReference>
<reference evidence="4" key="1">
    <citation type="journal article" date="2019" name="Int. J. Syst. Evol. Microbiol.">
        <title>The Global Catalogue of Microorganisms (GCM) 10K type strain sequencing project: providing services to taxonomists for standard genome sequencing and annotation.</title>
        <authorList>
            <consortium name="The Broad Institute Genomics Platform"/>
            <consortium name="The Broad Institute Genome Sequencing Center for Infectious Disease"/>
            <person name="Wu L."/>
            <person name="Ma J."/>
        </authorList>
    </citation>
    <scope>NUCLEOTIDE SEQUENCE [LARGE SCALE GENOMIC DNA]</scope>
    <source>
        <strain evidence="4">CGMCC 1.15472</strain>
    </source>
</reference>
<dbReference type="PANTHER" id="PTHR43569">
    <property type="entry name" value="AMIDOHYDROLASE"/>
    <property type="match status" value="1"/>
</dbReference>
<comment type="similarity">
    <text evidence="1">Belongs to the metallo-dependent hydrolases superfamily.</text>
</comment>
<name>A0ABQ1MTH9_9MICO</name>
<dbReference type="PANTHER" id="PTHR43569:SF1">
    <property type="entry name" value="BLL3371 PROTEIN"/>
    <property type="match status" value="1"/>
</dbReference>